<accession>A0AAE3SFF0</accession>
<dbReference type="InterPro" id="IPR018062">
    <property type="entry name" value="HTH_AraC-typ_CS"/>
</dbReference>
<comment type="caution">
    <text evidence="5">The sequence shown here is derived from an EMBL/GenBank/DDBJ whole genome shotgun (WGS) entry which is preliminary data.</text>
</comment>
<evidence type="ECO:0000259" key="4">
    <source>
        <dbReference type="PROSITE" id="PS01124"/>
    </source>
</evidence>
<dbReference type="InterPro" id="IPR009057">
    <property type="entry name" value="Homeodomain-like_sf"/>
</dbReference>
<feature type="domain" description="HTH araC/xylS-type" evidence="4">
    <location>
        <begin position="73"/>
        <end position="178"/>
    </location>
</feature>
<evidence type="ECO:0000256" key="1">
    <source>
        <dbReference type="ARBA" id="ARBA00023015"/>
    </source>
</evidence>
<dbReference type="InterPro" id="IPR018060">
    <property type="entry name" value="HTH_AraC"/>
</dbReference>
<dbReference type="Gene3D" id="1.10.10.60">
    <property type="entry name" value="Homeodomain-like"/>
    <property type="match status" value="2"/>
</dbReference>
<dbReference type="SUPFAM" id="SSF46689">
    <property type="entry name" value="Homeodomain-like"/>
    <property type="match status" value="1"/>
</dbReference>
<dbReference type="GO" id="GO:0003700">
    <property type="term" value="F:DNA-binding transcription factor activity"/>
    <property type="evidence" value="ECO:0007669"/>
    <property type="project" value="InterPro"/>
</dbReference>
<evidence type="ECO:0000313" key="5">
    <source>
        <dbReference type="EMBL" id="MCW3787425.1"/>
    </source>
</evidence>
<dbReference type="Proteomes" id="UP001209229">
    <property type="component" value="Unassembled WGS sequence"/>
</dbReference>
<sequence>MGSELHIKNMVCNRCIKVINDEFEKIGLNIEHIELGLVKLTEDVDDATLVQVKNLLDENGFELIDDKKSQIIDKVKTLIIQNIHYGAEIPDTNNSSDFLASELGYDYSYLSKLFSSVVGITIEKYIINQKLEKVKELLVYDELSLKEIAYKLGYSSVQYLSNQFKKNTGLTPSQFKKLKENQRKPLDEV</sequence>
<protein>
    <submittedName>
        <fullName evidence="5">AraC family transcriptional regulator</fullName>
    </submittedName>
</protein>
<organism evidence="5 6">
    <name type="scientific">Plebeiibacterium sediminum</name>
    <dbReference type="NCBI Taxonomy" id="2992112"/>
    <lineage>
        <taxon>Bacteria</taxon>
        <taxon>Pseudomonadati</taxon>
        <taxon>Bacteroidota</taxon>
        <taxon>Bacteroidia</taxon>
        <taxon>Marinilabiliales</taxon>
        <taxon>Marinilabiliaceae</taxon>
        <taxon>Plebeiibacterium</taxon>
    </lineage>
</organism>
<proteinExistence type="predicted"/>
<dbReference type="SMART" id="SM00342">
    <property type="entry name" value="HTH_ARAC"/>
    <property type="match status" value="1"/>
</dbReference>
<keyword evidence="6" id="KW-1185">Reference proteome</keyword>
<dbReference type="EMBL" id="JAPDPJ010000029">
    <property type="protein sequence ID" value="MCW3787425.1"/>
    <property type="molecule type" value="Genomic_DNA"/>
</dbReference>
<dbReference type="Pfam" id="PF12833">
    <property type="entry name" value="HTH_18"/>
    <property type="match status" value="1"/>
</dbReference>
<gene>
    <name evidence="5" type="ORF">OM075_13175</name>
</gene>
<keyword evidence="3" id="KW-0804">Transcription</keyword>
<dbReference type="PROSITE" id="PS00041">
    <property type="entry name" value="HTH_ARAC_FAMILY_1"/>
    <property type="match status" value="1"/>
</dbReference>
<reference evidence="5" key="1">
    <citation type="submission" date="2022-10" db="EMBL/GenBank/DDBJ databases">
        <authorList>
            <person name="Yu W.X."/>
        </authorList>
    </citation>
    <scope>NUCLEOTIDE SEQUENCE</scope>
    <source>
        <strain evidence="5">AAT</strain>
    </source>
</reference>
<dbReference type="PANTHER" id="PTHR43280">
    <property type="entry name" value="ARAC-FAMILY TRANSCRIPTIONAL REGULATOR"/>
    <property type="match status" value="1"/>
</dbReference>
<dbReference type="RefSeq" id="WP_301190990.1">
    <property type="nucleotide sequence ID" value="NZ_JAPDPJ010000029.1"/>
</dbReference>
<keyword evidence="2" id="KW-0238">DNA-binding</keyword>
<keyword evidence="1" id="KW-0805">Transcription regulation</keyword>
<dbReference type="AlphaFoldDB" id="A0AAE3SFF0"/>
<dbReference type="PANTHER" id="PTHR43280:SF2">
    <property type="entry name" value="HTH-TYPE TRANSCRIPTIONAL REGULATOR EXSA"/>
    <property type="match status" value="1"/>
</dbReference>
<dbReference type="PROSITE" id="PS01124">
    <property type="entry name" value="HTH_ARAC_FAMILY_2"/>
    <property type="match status" value="1"/>
</dbReference>
<name>A0AAE3SFF0_9BACT</name>
<evidence type="ECO:0000313" key="6">
    <source>
        <dbReference type="Proteomes" id="UP001209229"/>
    </source>
</evidence>
<dbReference type="GO" id="GO:0043565">
    <property type="term" value="F:sequence-specific DNA binding"/>
    <property type="evidence" value="ECO:0007669"/>
    <property type="project" value="InterPro"/>
</dbReference>
<evidence type="ECO:0000256" key="3">
    <source>
        <dbReference type="ARBA" id="ARBA00023163"/>
    </source>
</evidence>
<evidence type="ECO:0000256" key="2">
    <source>
        <dbReference type="ARBA" id="ARBA00023125"/>
    </source>
</evidence>